<sequence length="146" mass="15978">MHAFHVEQKGQLKLPTCRGAFQAELPAEVTLLLSLRGRSETGSRNLCYIKLGKRGKQRRFERNVHQYCEVASVGVGSSRVKTQPQDTGGNSDGLSGGTCGRKQNKIPMSSLLGSQEAHVGENRTKPLVHGEKQFHNGPFILNLPSL</sequence>
<gene>
    <name evidence="2" type="ORF">NDU88_002896</name>
</gene>
<evidence type="ECO:0000313" key="3">
    <source>
        <dbReference type="Proteomes" id="UP001066276"/>
    </source>
</evidence>
<name>A0AAV7UAK3_PLEWA</name>
<feature type="compositionally biased region" description="Gly residues" evidence="1">
    <location>
        <begin position="90"/>
        <end position="99"/>
    </location>
</feature>
<dbReference type="AlphaFoldDB" id="A0AAV7UAK3"/>
<reference evidence="2" key="1">
    <citation type="journal article" date="2022" name="bioRxiv">
        <title>Sequencing and chromosome-scale assembly of the giantPleurodeles waltlgenome.</title>
        <authorList>
            <person name="Brown T."/>
            <person name="Elewa A."/>
            <person name="Iarovenko S."/>
            <person name="Subramanian E."/>
            <person name="Araus A.J."/>
            <person name="Petzold A."/>
            <person name="Susuki M."/>
            <person name="Suzuki K.-i.T."/>
            <person name="Hayashi T."/>
            <person name="Toyoda A."/>
            <person name="Oliveira C."/>
            <person name="Osipova E."/>
            <person name="Leigh N.D."/>
            <person name="Simon A."/>
            <person name="Yun M.H."/>
        </authorList>
    </citation>
    <scope>NUCLEOTIDE SEQUENCE</scope>
    <source>
        <strain evidence="2">20211129_DDA</strain>
        <tissue evidence="2">Liver</tissue>
    </source>
</reference>
<feature type="compositionally biased region" description="Polar residues" evidence="1">
    <location>
        <begin position="79"/>
        <end position="89"/>
    </location>
</feature>
<proteinExistence type="predicted"/>
<keyword evidence="3" id="KW-1185">Reference proteome</keyword>
<accession>A0AAV7UAK3</accession>
<feature type="region of interest" description="Disordered" evidence="1">
    <location>
        <begin position="79"/>
        <end position="100"/>
    </location>
</feature>
<evidence type="ECO:0000256" key="1">
    <source>
        <dbReference type="SAM" id="MobiDB-lite"/>
    </source>
</evidence>
<evidence type="ECO:0000313" key="2">
    <source>
        <dbReference type="EMBL" id="KAJ1186112.1"/>
    </source>
</evidence>
<dbReference type="EMBL" id="JANPWB010000005">
    <property type="protein sequence ID" value="KAJ1186112.1"/>
    <property type="molecule type" value="Genomic_DNA"/>
</dbReference>
<protein>
    <submittedName>
        <fullName evidence="2">Uncharacterized protein</fullName>
    </submittedName>
</protein>
<comment type="caution">
    <text evidence="2">The sequence shown here is derived from an EMBL/GenBank/DDBJ whole genome shotgun (WGS) entry which is preliminary data.</text>
</comment>
<organism evidence="2 3">
    <name type="scientific">Pleurodeles waltl</name>
    <name type="common">Iberian ribbed newt</name>
    <dbReference type="NCBI Taxonomy" id="8319"/>
    <lineage>
        <taxon>Eukaryota</taxon>
        <taxon>Metazoa</taxon>
        <taxon>Chordata</taxon>
        <taxon>Craniata</taxon>
        <taxon>Vertebrata</taxon>
        <taxon>Euteleostomi</taxon>
        <taxon>Amphibia</taxon>
        <taxon>Batrachia</taxon>
        <taxon>Caudata</taxon>
        <taxon>Salamandroidea</taxon>
        <taxon>Salamandridae</taxon>
        <taxon>Pleurodelinae</taxon>
        <taxon>Pleurodeles</taxon>
    </lineage>
</organism>
<dbReference type="Proteomes" id="UP001066276">
    <property type="component" value="Chromosome 3_1"/>
</dbReference>